<gene>
    <name evidence="2" type="ORF">ACFOPX_00810</name>
</gene>
<comment type="caution">
    <text evidence="2">The sequence shown here is derived from an EMBL/GenBank/DDBJ whole genome shotgun (WGS) entry which is preliminary data.</text>
</comment>
<dbReference type="RefSeq" id="WP_233708985.1">
    <property type="nucleotide sequence ID" value="NZ_FZMF01000015.1"/>
</dbReference>
<sequence>MLRRAYSPFFFLIPSSALISNALASGMLTYDAEANAHLATTNSQQTTMIGKLVDGLENTKR</sequence>
<evidence type="ECO:0000256" key="1">
    <source>
        <dbReference type="SAM" id="SignalP"/>
    </source>
</evidence>
<evidence type="ECO:0000313" key="3">
    <source>
        <dbReference type="Proteomes" id="UP001595783"/>
    </source>
</evidence>
<proteinExistence type="predicted"/>
<evidence type="ECO:0000313" key="2">
    <source>
        <dbReference type="EMBL" id="MFC3847077.1"/>
    </source>
</evidence>
<accession>A0ABV7ZET2</accession>
<organism evidence="2 3">
    <name type="scientific">Helicobacter baculiformis</name>
    <dbReference type="NCBI Taxonomy" id="427351"/>
    <lineage>
        <taxon>Bacteria</taxon>
        <taxon>Pseudomonadati</taxon>
        <taxon>Campylobacterota</taxon>
        <taxon>Epsilonproteobacteria</taxon>
        <taxon>Campylobacterales</taxon>
        <taxon>Helicobacteraceae</taxon>
        <taxon>Helicobacter</taxon>
    </lineage>
</organism>
<feature type="chain" id="PRO_5046477301" evidence="1">
    <location>
        <begin position="25"/>
        <end position="61"/>
    </location>
</feature>
<name>A0ABV7ZET2_9HELI</name>
<dbReference type="EMBL" id="JBHRZO010000002">
    <property type="protein sequence ID" value="MFC3847077.1"/>
    <property type="molecule type" value="Genomic_DNA"/>
</dbReference>
<keyword evidence="1" id="KW-0732">Signal</keyword>
<protein>
    <submittedName>
        <fullName evidence="2">Uncharacterized protein</fullName>
    </submittedName>
</protein>
<dbReference type="Proteomes" id="UP001595783">
    <property type="component" value="Unassembled WGS sequence"/>
</dbReference>
<feature type="signal peptide" evidence="1">
    <location>
        <begin position="1"/>
        <end position="24"/>
    </location>
</feature>
<keyword evidence="3" id="KW-1185">Reference proteome</keyword>
<reference evidence="3" key="1">
    <citation type="journal article" date="2019" name="Int. J. Syst. Evol. Microbiol.">
        <title>The Global Catalogue of Microorganisms (GCM) 10K type strain sequencing project: providing services to taxonomists for standard genome sequencing and annotation.</title>
        <authorList>
            <consortium name="The Broad Institute Genomics Platform"/>
            <consortium name="The Broad Institute Genome Sequencing Center for Infectious Disease"/>
            <person name="Wu L."/>
            <person name="Ma J."/>
        </authorList>
    </citation>
    <scope>NUCLEOTIDE SEQUENCE [LARGE SCALE GENOMIC DNA]</scope>
    <source>
        <strain evidence="3">CCUG 53816</strain>
    </source>
</reference>